<comment type="similarity">
    <text evidence="2">Belongs to the MIP/aquaporin (TC 1.A.8) family.</text>
</comment>
<dbReference type="PROSITE" id="PS00221">
    <property type="entry name" value="MIP"/>
    <property type="match status" value="1"/>
</dbReference>
<dbReference type="PANTHER" id="PTHR43829:SF9">
    <property type="entry name" value="AQUAPORIN-9"/>
    <property type="match status" value="1"/>
</dbReference>
<evidence type="ECO:0000256" key="6">
    <source>
        <dbReference type="ARBA" id="ARBA00023136"/>
    </source>
</evidence>
<dbReference type="InterPro" id="IPR022357">
    <property type="entry name" value="MIP_CS"/>
</dbReference>
<comment type="subcellular location">
    <subcellularLocation>
        <location evidence="1">Membrane</location>
        <topology evidence="1">Multi-pass membrane protein</topology>
    </subcellularLocation>
</comment>
<dbReference type="PRINTS" id="PR00783">
    <property type="entry name" value="MINTRINSICP"/>
</dbReference>
<feature type="transmembrane region" description="Helical" evidence="7">
    <location>
        <begin position="65"/>
        <end position="84"/>
    </location>
</feature>
<organism evidence="8">
    <name type="scientific">viral metagenome</name>
    <dbReference type="NCBI Taxonomy" id="1070528"/>
    <lineage>
        <taxon>unclassified sequences</taxon>
        <taxon>metagenomes</taxon>
        <taxon>organismal metagenomes</taxon>
    </lineage>
</organism>
<dbReference type="PANTHER" id="PTHR43829">
    <property type="entry name" value="AQUAPORIN OR AQUAGLYCEROPORIN RELATED"/>
    <property type="match status" value="1"/>
</dbReference>
<evidence type="ECO:0000256" key="2">
    <source>
        <dbReference type="ARBA" id="ARBA00006175"/>
    </source>
</evidence>
<sequence length="88" mass="9338">MYNYLVEFIGTVFFVYVILAIGNPLATGAALALAILLAKNTSGGHFNPAVSLAMTSAGSLPSSELFPYIAAQLFGGLVAHQLYIRFKI</sequence>
<dbReference type="AlphaFoldDB" id="A0A6C0B741"/>
<accession>A0A6C0B741</accession>
<dbReference type="SUPFAM" id="SSF81338">
    <property type="entry name" value="Aquaporin-like"/>
    <property type="match status" value="1"/>
</dbReference>
<evidence type="ECO:0008006" key="9">
    <source>
        <dbReference type="Google" id="ProtNLM"/>
    </source>
</evidence>
<dbReference type="Gene3D" id="1.20.1080.10">
    <property type="entry name" value="Glycerol uptake facilitator protein"/>
    <property type="match status" value="1"/>
</dbReference>
<evidence type="ECO:0000256" key="3">
    <source>
        <dbReference type="ARBA" id="ARBA00022448"/>
    </source>
</evidence>
<dbReference type="InterPro" id="IPR050363">
    <property type="entry name" value="MIP/Aquaporin"/>
</dbReference>
<keyword evidence="3" id="KW-0813">Transport</keyword>
<dbReference type="GO" id="GO:0015254">
    <property type="term" value="F:glycerol channel activity"/>
    <property type="evidence" value="ECO:0007669"/>
    <property type="project" value="TreeGrafter"/>
</dbReference>
<evidence type="ECO:0000256" key="1">
    <source>
        <dbReference type="ARBA" id="ARBA00004141"/>
    </source>
</evidence>
<evidence type="ECO:0000256" key="5">
    <source>
        <dbReference type="ARBA" id="ARBA00022989"/>
    </source>
</evidence>
<dbReference type="Pfam" id="PF00230">
    <property type="entry name" value="MIP"/>
    <property type="match status" value="1"/>
</dbReference>
<dbReference type="InterPro" id="IPR023271">
    <property type="entry name" value="Aquaporin-like"/>
</dbReference>
<evidence type="ECO:0000256" key="7">
    <source>
        <dbReference type="SAM" id="Phobius"/>
    </source>
</evidence>
<dbReference type="EMBL" id="MN739082">
    <property type="protein sequence ID" value="QHS87511.1"/>
    <property type="molecule type" value="Genomic_DNA"/>
</dbReference>
<dbReference type="GO" id="GO:0015250">
    <property type="term" value="F:water channel activity"/>
    <property type="evidence" value="ECO:0007669"/>
    <property type="project" value="TreeGrafter"/>
</dbReference>
<keyword evidence="6 7" id="KW-0472">Membrane</keyword>
<proteinExistence type="inferred from homology"/>
<reference evidence="8" key="1">
    <citation type="journal article" date="2020" name="Nature">
        <title>Giant virus diversity and host interactions through global metagenomics.</title>
        <authorList>
            <person name="Schulz F."/>
            <person name="Roux S."/>
            <person name="Paez-Espino D."/>
            <person name="Jungbluth S."/>
            <person name="Walsh D.A."/>
            <person name="Denef V.J."/>
            <person name="McMahon K.D."/>
            <person name="Konstantinidis K.T."/>
            <person name="Eloe-Fadrosh E.A."/>
            <person name="Kyrpides N.C."/>
            <person name="Woyke T."/>
        </authorList>
    </citation>
    <scope>NUCLEOTIDE SEQUENCE</scope>
    <source>
        <strain evidence="8">GVMAG-M-3300010157-4</strain>
    </source>
</reference>
<keyword evidence="4 7" id="KW-0812">Transmembrane</keyword>
<dbReference type="GO" id="GO:0005886">
    <property type="term" value="C:plasma membrane"/>
    <property type="evidence" value="ECO:0007669"/>
    <property type="project" value="TreeGrafter"/>
</dbReference>
<name>A0A6C0B741_9ZZZZ</name>
<keyword evidence="5 7" id="KW-1133">Transmembrane helix</keyword>
<evidence type="ECO:0000256" key="4">
    <source>
        <dbReference type="ARBA" id="ARBA00022692"/>
    </source>
</evidence>
<feature type="transmembrane region" description="Helical" evidence="7">
    <location>
        <begin position="12"/>
        <end position="38"/>
    </location>
</feature>
<protein>
    <recommendedName>
        <fullName evidence="9">Major intrinsic protein</fullName>
    </recommendedName>
</protein>
<dbReference type="InterPro" id="IPR000425">
    <property type="entry name" value="MIP"/>
</dbReference>
<evidence type="ECO:0000313" key="8">
    <source>
        <dbReference type="EMBL" id="QHS87511.1"/>
    </source>
</evidence>